<dbReference type="AlphaFoldDB" id="A0A951J088"/>
<evidence type="ECO:0000313" key="1">
    <source>
        <dbReference type="EMBL" id="MBW3469579.1"/>
    </source>
</evidence>
<keyword evidence="2" id="KW-1185">Reference proteome</keyword>
<dbReference type="Proteomes" id="UP000727490">
    <property type="component" value="Unassembled WGS sequence"/>
</dbReference>
<dbReference type="EMBL" id="RPHB01000008">
    <property type="protein sequence ID" value="MBW3469579.1"/>
    <property type="molecule type" value="Genomic_DNA"/>
</dbReference>
<proteinExistence type="predicted"/>
<reference evidence="1 2" key="1">
    <citation type="journal article" date="2020" name="Syst. Appl. Microbiol.">
        <title>Arthrospiribacter ruber gen. nov., sp. nov., a novel bacterium isolated from Arthrospira cultures.</title>
        <authorList>
            <person name="Waleron M."/>
            <person name="Misztak A."/>
            <person name="Waleron M.M."/>
            <person name="Furmaniak M."/>
            <person name="Mrozik A."/>
            <person name="Waleron K."/>
        </authorList>
    </citation>
    <scope>NUCLEOTIDE SEQUENCE [LARGE SCALE GENOMIC DNA]</scope>
    <source>
        <strain evidence="1 2">DPMB0001</strain>
    </source>
</reference>
<protein>
    <submittedName>
        <fullName evidence="1">SusD/RagB family nutrient-binding outer membrane lipoprotein</fullName>
    </submittedName>
</protein>
<keyword evidence="1" id="KW-0449">Lipoprotein</keyword>
<dbReference type="PROSITE" id="PS51257">
    <property type="entry name" value="PROKAR_LIPOPROTEIN"/>
    <property type="match status" value="1"/>
</dbReference>
<dbReference type="InterPro" id="IPR041662">
    <property type="entry name" value="SusD-like_2"/>
</dbReference>
<comment type="caution">
    <text evidence="1">The sequence shown here is derived from an EMBL/GenBank/DDBJ whole genome shotgun (WGS) entry which is preliminary data.</text>
</comment>
<gene>
    <name evidence="1" type="ORF">EGN73_17410</name>
</gene>
<dbReference type="RefSeq" id="WP_219292791.1">
    <property type="nucleotide sequence ID" value="NZ_RPHB01000008.1"/>
</dbReference>
<organism evidence="1 2">
    <name type="scientific">Arthrospiribacter ruber</name>
    <dbReference type="NCBI Taxonomy" id="2487934"/>
    <lineage>
        <taxon>Bacteria</taxon>
        <taxon>Pseudomonadati</taxon>
        <taxon>Bacteroidota</taxon>
        <taxon>Cytophagia</taxon>
        <taxon>Cytophagales</taxon>
        <taxon>Cyclobacteriaceae</taxon>
        <taxon>Arthrospiribacter</taxon>
    </lineage>
</organism>
<evidence type="ECO:0000313" key="2">
    <source>
        <dbReference type="Proteomes" id="UP000727490"/>
    </source>
</evidence>
<sequence>MKNIHNIILSFVLLTGLVACDTFLDVNSNPNSPIAENLPLSAKLPGALVSTVNQESLQLNSMGAFWAGYWGTNNEGINQFFDLKTYNGLNIRSQREGIPVWENGFNNILFFKLIEEEALESGQFFYSGVSKIMQGWLFLRLVDVYNNIPFDEAAQGNNILNPKYEAGQEVYKKSLELISLGIEEVKMSGILPQTHGDILFEGDKELWAKFGNTVKLRALVRQSQQGDHAYIQNEILKISNEGSGFLDIGESATVNPGYLNTAGKLNPFWAAYYRDVQGNTLLNYQIIRPTTFLLEQYSRLQDPRISQLYLPVNGSYKGVLFGNMDGGNAQYDRDSTSAFLGPVENGGQATGLFHNWNQSSMMLSDFESLFLQAEASHRGWIQSDTETLYKNAIAQSFDYLKVPIEKLEEYYSQQTVSLASANEPLRNIILQKWLALNSINSFEAWSDFRRLGIPEIPGTVASGVTGRPQRLMYPETEIGTNNQQVQAQGSDDMTRGKIWWMP</sequence>
<accession>A0A951J088</accession>
<name>A0A951J088_9BACT</name>
<dbReference type="Pfam" id="PF12771">
    <property type="entry name" value="SusD-like_2"/>
    <property type="match status" value="1"/>
</dbReference>